<dbReference type="EMBL" id="GGFL01014382">
    <property type="protein sequence ID" value="MBW78560.1"/>
    <property type="molecule type" value="Transcribed_RNA"/>
</dbReference>
<organism evidence="1">
    <name type="scientific">Anopheles darlingi</name>
    <name type="common">Mosquito</name>
    <dbReference type="NCBI Taxonomy" id="43151"/>
    <lineage>
        <taxon>Eukaryota</taxon>
        <taxon>Metazoa</taxon>
        <taxon>Ecdysozoa</taxon>
        <taxon>Arthropoda</taxon>
        <taxon>Hexapoda</taxon>
        <taxon>Insecta</taxon>
        <taxon>Pterygota</taxon>
        <taxon>Neoptera</taxon>
        <taxon>Endopterygota</taxon>
        <taxon>Diptera</taxon>
        <taxon>Nematocera</taxon>
        <taxon>Culicoidea</taxon>
        <taxon>Culicidae</taxon>
        <taxon>Anophelinae</taxon>
        <taxon>Anopheles</taxon>
    </lineage>
</organism>
<evidence type="ECO:0000313" key="1">
    <source>
        <dbReference type="EMBL" id="MBW78560.1"/>
    </source>
</evidence>
<sequence>MCVCVCACIFVLYFIHLFVLFRARGFKSWPIKAKSDLPARTCLAHHTTRGCSDVSLLRMETCSTGFWRPRVCVSPLHARKKKRA</sequence>
<proteinExistence type="predicted"/>
<accession>A0A2M4DLX3</accession>
<reference evidence="1" key="1">
    <citation type="submission" date="2018-01" db="EMBL/GenBank/DDBJ databases">
        <title>An insight into the sialome of Amazonian anophelines.</title>
        <authorList>
            <person name="Ribeiro J.M."/>
            <person name="Scarpassa V."/>
            <person name="Calvo E."/>
        </authorList>
    </citation>
    <scope>NUCLEOTIDE SEQUENCE</scope>
</reference>
<name>A0A2M4DLX3_ANODA</name>
<dbReference type="AlphaFoldDB" id="A0A2M4DLX3"/>
<protein>
    <submittedName>
        <fullName evidence="1">Putative secreted protein</fullName>
    </submittedName>
</protein>